<comment type="caution">
    <text evidence="1">The sequence shown here is derived from an EMBL/GenBank/DDBJ whole genome shotgun (WGS) entry which is preliminary data.</text>
</comment>
<gene>
    <name evidence="1" type="ORF">DVH24_042156</name>
</gene>
<protein>
    <submittedName>
        <fullName evidence="1">Uncharacterized protein</fullName>
    </submittedName>
</protein>
<name>A0A498J0C7_MALDO</name>
<dbReference type="EMBL" id="RDQH01000336">
    <property type="protein sequence ID" value="RXH88085.1"/>
    <property type="molecule type" value="Genomic_DNA"/>
</dbReference>
<evidence type="ECO:0000313" key="2">
    <source>
        <dbReference type="Proteomes" id="UP000290289"/>
    </source>
</evidence>
<reference evidence="1 2" key="1">
    <citation type="submission" date="2018-10" db="EMBL/GenBank/DDBJ databases">
        <title>A high-quality apple genome assembly.</title>
        <authorList>
            <person name="Hu J."/>
        </authorList>
    </citation>
    <scope>NUCLEOTIDE SEQUENCE [LARGE SCALE GENOMIC DNA]</scope>
    <source>
        <strain evidence="2">cv. HFTH1</strain>
        <tissue evidence="1">Young leaf</tissue>
    </source>
</reference>
<dbReference type="Proteomes" id="UP000290289">
    <property type="component" value="Chromosome 10"/>
</dbReference>
<organism evidence="1 2">
    <name type="scientific">Malus domestica</name>
    <name type="common">Apple</name>
    <name type="synonym">Pyrus malus</name>
    <dbReference type="NCBI Taxonomy" id="3750"/>
    <lineage>
        <taxon>Eukaryota</taxon>
        <taxon>Viridiplantae</taxon>
        <taxon>Streptophyta</taxon>
        <taxon>Embryophyta</taxon>
        <taxon>Tracheophyta</taxon>
        <taxon>Spermatophyta</taxon>
        <taxon>Magnoliopsida</taxon>
        <taxon>eudicotyledons</taxon>
        <taxon>Gunneridae</taxon>
        <taxon>Pentapetalae</taxon>
        <taxon>rosids</taxon>
        <taxon>fabids</taxon>
        <taxon>Rosales</taxon>
        <taxon>Rosaceae</taxon>
        <taxon>Amygdaloideae</taxon>
        <taxon>Maleae</taxon>
        <taxon>Malus</taxon>
    </lineage>
</organism>
<dbReference type="AlphaFoldDB" id="A0A498J0C7"/>
<proteinExistence type="predicted"/>
<accession>A0A498J0C7</accession>
<sequence length="170" mass="18819">MLIPAPDLMGTTTSTPAVWEFTTSALAPVLHHDRLGKQISSVSDPMSSLGVCQDMMQTTITMRTEPLQDLKRIFLKVATALEEQWVDGLSRQLSLNFFGTQLRDGSISAYFASKQLPGVLTSRCLRNNHPHQIVLRLPNRQLAIPCVQIGVIELVVKSLIQSYSGVMSRI</sequence>
<keyword evidence="2" id="KW-1185">Reference proteome</keyword>
<evidence type="ECO:0000313" key="1">
    <source>
        <dbReference type="EMBL" id="RXH88085.1"/>
    </source>
</evidence>